<protein>
    <recommendedName>
        <fullName evidence="6">NADH:flavin oxidoreductase/NADH oxidase N-terminal domain-containing protein</fullName>
    </recommendedName>
</protein>
<keyword evidence="3" id="KW-0288">FMN</keyword>
<dbReference type="EMBL" id="KN837285">
    <property type="protein sequence ID" value="KIJ29353.1"/>
    <property type="molecule type" value="Genomic_DNA"/>
</dbReference>
<dbReference type="Proteomes" id="UP000054279">
    <property type="component" value="Unassembled WGS sequence"/>
</dbReference>
<reference evidence="7 8" key="1">
    <citation type="submission" date="2014-06" db="EMBL/GenBank/DDBJ databases">
        <title>Evolutionary Origins and Diversification of the Mycorrhizal Mutualists.</title>
        <authorList>
            <consortium name="DOE Joint Genome Institute"/>
            <consortium name="Mycorrhizal Genomics Consortium"/>
            <person name="Kohler A."/>
            <person name="Kuo A."/>
            <person name="Nagy L.G."/>
            <person name="Floudas D."/>
            <person name="Copeland A."/>
            <person name="Barry K.W."/>
            <person name="Cichocki N."/>
            <person name="Veneault-Fourrey C."/>
            <person name="LaButti K."/>
            <person name="Lindquist E.A."/>
            <person name="Lipzen A."/>
            <person name="Lundell T."/>
            <person name="Morin E."/>
            <person name="Murat C."/>
            <person name="Riley R."/>
            <person name="Ohm R."/>
            <person name="Sun H."/>
            <person name="Tunlid A."/>
            <person name="Henrissat B."/>
            <person name="Grigoriev I.V."/>
            <person name="Hibbett D.S."/>
            <person name="Martin F."/>
        </authorList>
    </citation>
    <scope>NUCLEOTIDE SEQUENCE [LARGE SCALE GENOMIC DNA]</scope>
    <source>
        <strain evidence="7 8">SS14</strain>
    </source>
</reference>
<comment type="cofactor">
    <cofactor evidence="1">
        <name>FMN</name>
        <dbReference type="ChEBI" id="CHEBI:58210"/>
    </cofactor>
</comment>
<dbReference type="InterPro" id="IPR044152">
    <property type="entry name" value="YqjM-like"/>
</dbReference>
<dbReference type="InterPro" id="IPR001155">
    <property type="entry name" value="OxRdtase_FMN_N"/>
</dbReference>
<evidence type="ECO:0000256" key="5">
    <source>
        <dbReference type="ARBA" id="ARBA00023002"/>
    </source>
</evidence>
<evidence type="ECO:0000256" key="1">
    <source>
        <dbReference type="ARBA" id="ARBA00001917"/>
    </source>
</evidence>
<dbReference type="GO" id="GO:0010181">
    <property type="term" value="F:FMN binding"/>
    <property type="evidence" value="ECO:0007669"/>
    <property type="project" value="InterPro"/>
</dbReference>
<organism evidence="7 8">
    <name type="scientific">Sphaerobolus stellatus (strain SS14)</name>
    <dbReference type="NCBI Taxonomy" id="990650"/>
    <lineage>
        <taxon>Eukaryota</taxon>
        <taxon>Fungi</taxon>
        <taxon>Dikarya</taxon>
        <taxon>Basidiomycota</taxon>
        <taxon>Agaricomycotina</taxon>
        <taxon>Agaricomycetes</taxon>
        <taxon>Phallomycetidae</taxon>
        <taxon>Geastrales</taxon>
        <taxon>Sphaerobolaceae</taxon>
        <taxon>Sphaerobolus</taxon>
    </lineage>
</organism>
<keyword evidence="4" id="KW-0521">NADP</keyword>
<dbReference type="SUPFAM" id="SSF51395">
    <property type="entry name" value="FMN-linked oxidoreductases"/>
    <property type="match status" value="1"/>
</dbReference>
<keyword evidence="5" id="KW-0560">Oxidoreductase</keyword>
<feature type="domain" description="NADH:flavin oxidoreductase/NADH oxidase N-terminal" evidence="6">
    <location>
        <begin position="27"/>
        <end position="169"/>
    </location>
</feature>
<evidence type="ECO:0000313" key="7">
    <source>
        <dbReference type="EMBL" id="KIJ29353.1"/>
    </source>
</evidence>
<sequence length="191" mass="21217">MATSFMNSFLPSPTFVQTNGMVIREPNRMRFPLRIVKAVREVWNDKPLFVRISATDWAAGGEHVCRRSLEIWGIEQSSLFAKELVELGIDFLDISSGGILYDEESPPVEGFQAPLAARLKKDYPNFTIGAVGSITSPHYANDVIKEGKADVVSIGRELLRKADWPLWAANELGVAVKPACQYEGSLHHMLS</sequence>
<evidence type="ECO:0000256" key="3">
    <source>
        <dbReference type="ARBA" id="ARBA00022643"/>
    </source>
</evidence>
<dbReference type="AlphaFoldDB" id="A0A0C9TIK1"/>
<dbReference type="OrthoDB" id="72788at2759"/>
<dbReference type="GO" id="GO:0003959">
    <property type="term" value="F:NADPH dehydrogenase activity"/>
    <property type="evidence" value="ECO:0007669"/>
    <property type="project" value="InterPro"/>
</dbReference>
<dbReference type="PANTHER" id="PTHR43303">
    <property type="entry name" value="NADPH DEHYDROGENASE C23G7.10C-RELATED"/>
    <property type="match status" value="1"/>
</dbReference>
<dbReference type="Gene3D" id="3.20.20.70">
    <property type="entry name" value="Aldolase class I"/>
    <property type="match status" value="1"/>
</dbReference>
<dbReference type="InterPro" id="IPR013785">
    <property type="entry name" value="Aldolase_TIM"/>
</dbReference>
<evidence type="ECO:0000256" key="4">
    <source>
        <dbReference type="ARBA" id="ARBA00022857"/>
    </source>
</evidence>
<name>A0A0C9TIK1_SPHS4</name>
<evidence type="ECO:0000259" key="6">
    <source>
        <dbReference type="Pfam" id="PF00724"/>
    </source>
</evidence>
<evidence type="ECO:0000313" key="8">
    <source>
        <dbReference type="Proteomes" id="UP000054279"/>
    </source>
</evidence>
<keyword evidence="2" id="KW-0285">Flavoprotein</keyword>
<dbReference type="HOGENOM" id="CLU_012153_6_1_1"/>
<proteinExistence type="predicted"/>
<keyword evidence="8" id="KW-1185">Reference proteome</keyword>
<evidence type="ECO:0000256" key="2">
    <source>
        <dbReference type="ARBA" id="ARBA00022630"/>
    </source>
</evidence>
<dbReference type="PANTHER" id="PTHR43303:SF4">
    <property type="entry name" value="NADPH DEHYDROGENASE C23G7.10C-RELATED"/>
    <property type="match status" value="1"/>
</dbReference>
<accession>A0A0C9TIK1</accession>
<dbReference type="GO" id="GO:0050661">
    <property type="term" value="F:NADP binding"/>
    <property type="evidence" value="ECO:0007669"/>
    <property type="project" value="InterPro"/>
</dbReference>
<gene>
    <name evidence="7" type="ORF">M422DRAFT_54208</name>
</gene>
<dbReference type="Pfam" id="PF00724">
    <property type="entry name" value="Oxidored_FMN"/>
    <property type="match status" value="1"/>
</dbReference>